<dbReference type="GO" id="GO:0004523">
    <property type="term" value="F:RNA-DNA hybrid ribonuclease activity"/>
    <property type="evidence" value="ECO:0007669"/>
    <property type="project" value="UniProtKB-EC"/>
</dbReference>
<evidence type="ECO:0000256" key="4">
    <source>
        <dbReference type="ARBA" id="ARBA00005300"/>
    </source>
</evidence>
<evidence type="ECO:0000256" key="2">
    <source>
        <dbReference type="ARBA" id="ARBA00001946"/>
    </source>
</evidence>
<dbReference type="PANTHER" id="PTHR10642:SF26">
    <property type="entry name" value="RIBONUCLEASE H1"/>
    <property type="match status" value="1"/>
</dbReference>
<comment type="catalytic activity">
    <reaction evidence="1">
        <text>Endonucleolytic cleavage to 5'-phosphomonoester.</text>
        <dbReference type="EC" id="3.1.26.4"/>
    </reaction>
</comment>
<dbReference type="FunFam" id="3.40.970.10:FF:000002">
    <property type="entry name" value="Ribonuclease H"/>
    <property type="match status" value="1"/>
</dbReference>
<reference evidence="13 14" key="1">
    <citation type="submission" date="2018-01" db="EMBL/GenBank/DDBJ databases">
        <authorList>
            <person name="Gaut B.S."/>
            <person name="Morton B.R."/>
            <person name="Clegg M.T."/>
            <person name="Duvall M.R."/>
        </authorList>
    </citation>
    <scope>NUCLEOTIDE SEQUENCE [LARGE SCALE GENOMIC DNA]</scope>
    <source>
        <strain evidence="13">GP69</strain>
    </source>
</reference>
<dbReference type="AlphaFoldDB" id="A0A2K4ZEM4"/>
<evidence type="ECO:0000256" key="1">
    <source>
        <dbReference type="ARBA" id="ARBA00000077"/>
    </source>
</evidence>
<comment type="function">
    <text evidence="3">Endonuclease that specifically degrades the RNA of RNA-DNA hybrids.</text>
</comment>
<dbReference type="InterPro" id="IPR037056">
    <property type="entry name" value="RNase_H1_N_sf"/>
</dbReference>
<name>A0A2K4ZEM4_9FIRM</name>
<dbReference type="InterPro" id="IPR050092">
    <property type="entry name" value="RNase_H"/>
</dbReference>
<accession>A0A2K4ZEM4</accession>
<dbReference type="Pfam" id="PF00075">
    <property type="entry name" value="RNase_H"/>
    <property type="match status" value="1"/>
</dbReference>
<sequence>MAAKKVYAVRKGKITGIFHSWDKCRASVDGCPGAEYKGFTSMEEAERYLGTAAETAEAGGELPEPGTLLTYVDGSYDDSLKKYAFGCVFILPDGRVYTEYGNGDNEQSLQHRNVTGEMLGAMYAVRTAMLSGFQKVELRYDYEGIEKWVTGAWRSKTELTMKYAQSMRQWGNSIEISFTKVPAHSNVYYNEMADKTAKAGLREGAGIPKVRRVEELRPSEGKSI</sequence>
<feature type="domain" description="RNase H type-1" evidence="12">
    <location>
        <begin position="64"/>
        <end position="202"/>
    </location>
</feature>
<evidence type="ECO:0000256" key="10">
    <source>
        <dbReference type="ARBA" id="ARBA00022801"/>
    </source>
</evidence>
<dbReference type="GO" id="GO:0046872">
    <property type="term" value="F:metal ion binding"/>
    <property type="evidence" value="ECO:0007669"/>
    <property type="project" value="UniProtKB-KW"/>
</dbReference>
<dbReference type="InterPro" id="IPR011320">
    <property type="entry name" value="RNase_H1_N"/>
</dbReference>
<proteinExistence type="inferred from homology"/>
<dbReference type="GO" id="GO:0003676">
    <property type="term" value="F:nucleic acid binding"/>
    <property type="evidence" value="ECO:0007669"/>
    <property type="project" value="InterPro"/>
</dbReference>
<dbReference type="OrthoDB" id="9811552at2"/>
<gene>
    <name evidence="13" type="ORF">AMURIS_01622</name>
</gene>
<evidence type="ECO:0000256" key="9">
    <source>
        <dbReference type="ARBA" id="ARBA00022759"/>
    </source>
</evidence>
<dbReference type="InterPro" id="IPR002156">
    <property type="entry name" value="RNaseH_domain"/>
</dbReference>
<dbReference type="CDD" id="cd09277">
    <property type="entry name" value="RNase_HI_bacteria_like"/>
    <property type="match status" value="1"/>
</dbReference>
<comment type="similarity">
    <text evidence="4">Belongs to the RNase H family.</text>
</comment>
<evidence type="ECO:0000256" key="6">
    <source>
        <dbReference type="ARBA" id="ARBA00017721"/>
    </source>
</evidence>
<dbReference type="InterPro" id="IPR036397">
    <property type="entry name" value="RNaseH_sf"/>
</dbReference>
<evidence type="ECO:0000259" key="12">
    <source>
        <dbReference type="PROSITE" id="PS50879"/>
    </source>
</evidence>
<keyword evidence="8" id="KW-0479">Metal-binding</keyword>
<evidence type="ECO:0000256" key="8">
    <source>
        <dbReference type="ARBA" id="ARBA00022723"/>
    </source>
</evidence>
<evidence type="ECO:0000256" key="7">
    <source>
        <dbReference type="ARBA" id="ARBA00022722"/>
    </source>
</evidence>
<dbReference type="EC" id="3.1.26.4" evidence="5"/>
<dbReference type="Proteomes" id="UP000236311">
    <property type="component" value="Unassembled WGS sequence"/>
</dbReference>
<organism evidence="13 14">
    <name type="scientific">Acetatifactor muris</name>
    <dbReference type="NCBI Taxonomy" id="879566"/>
    <lineage>
        <taxon>Bacteria</taxon>
        <taxon>Bacillati</taxon>
        <taxon>Bacillota</taxon>
        <taxon>Clostridia</taxon>
        <taxon>Lachnospirales</taxon>
        <taxon>Lachnospiraceae</taxon>
        <taxon>Acetatifactor</taxon>
    </lineage>
</organism>
<evidence type="ECO:0000256" key="11">
    <source>
        <dbReference type="ARBA" id="ARBA00022842"/>
    </source>
</evidence>
<dbReference type="PROSITE" id="PS50879">
    <property type="entry name" value="RNASE_H_1"/>
    <property type="match status" value="1"/>
</dbReference>
<dbReference type="InterPro" id="IPR012337">
    <property type="entry name" value="RNaseH-like_sf"/>
</dbReference>
<dbReference type="SUPFAM" id="SSF53098">
    <property type="entry name" value="Ribonuclease H-like"/>
    <property type="match status" value="1"/>
</dbReference>
<dbReference type="Gene3D" id="3.30.420.10">
    <property type="entry name" value="Ribonuclease H-like superfamily/Ribonuclease H"/>
    <property type="match status" value="1"/>
</dbReference>
<dbReference type="GO" id="GO:0043137">
    <property type="term" value="P:DNA replication, removal of RNA primer"/>
    <property type="evidence" value="ECO:0007669"/>
    <property type="project" value="TreeGrafter"/>
</dbReference>
<dbReference type="Gene3D" id="3.40.970.10">
    <property type="entry name" value="Ribonuclease H1, N-terminal domain"/>
    <property type="match status" value="1"/>
</dbReference>
<evidence type="ECO:0000313" key="13">
    <source>
        <dbReference type="EMBL" id="SOY28908.1"/>
    </source>
</evidence>
<keyword evidence="10" id="KW-0378">Hydrolase</keyword>
<dbReference type="PANTHER" id="PTHR10642">
    <property type="entry name" value="RIBONUCLEASE H1"/>
    <property type="match status" value="1"/>
</dbReference>
<dbReference type="EMBL" id="OFSM01000007">
    <property type="protein sequence ID" value="SOY28908.1"/>
    <property type="molecule type" value="Genomic_DNA"/>
</dbReference>
<protein>
    <recommendedName>
        <fullName evidence="6">Ribonuclease H</fullName>
        <ecNumber evidence="5">3.1.26.4</ecNumber>
    </recommendedName>
</protein>
<keyword evidence="11" id="KW-0460">Magnesium</keyword>
<evidence type="ECO:0000256" key="3">
    <source>
        <dbReference type="ARBA" id="ARBA00004065"/>
    </source>
</evidence>
<dbReference type="InterPro" id="IPR009027">
    <property type="entry name" value="Ribosomal_bL9/RNase_H1_N"/>
</dbReference>
<keyword evidence="7" id="KW-0540">Nuclease</keyword>
<evidence type="ECO:0000313" key="14">
    <source>
        <dbReference type="Proteomes" id="UP000236311"/>
    </source>
</evidence>
<keyword evidence="9" id="KW-0255">Endonuclease</keyword>
<evidence type="ECO:0000256" key="5">
    <source>
        <dbReference type="ARBA" id="ARBA00012180"/>
    </source>
</evidence>
<dbReference type="RefSeq" id="WP_103238976.1">
    <property type="nucleotide sequence ID" value="NZ_CANRXC010000014.1"/>
</dbReference>
<comment type="cofactor">
    <cofactor evidence="2">
        <name>Mg(2+)</name>
        <dbReference type="ChEBI" id="CHEBI:18420"/>
    </cofactor>
</comment>
<keyword evidence="14" id="KW-1185">Reference proteome</keyword>
<dbReference type="Pfam" id="PF01693">
    <property type="entry name" value="Cauli_VI"/>
    <property type="match status" value="1"/>
</dbReference>
<dbReference type="SUPFAM" id="SSF55658">
    <property type="entry name" value="L9 N-domain-like"/>
    <property type="match status" value="1"/>
</dbReference>